<name>A0A4U0UTS8_9PEZI</name>
<feature type="compositionally biased region" description="Basic and acidic residues" evidence="1">
    <location>
        <begin position="87"/>
        <end position="118"/>
    </location>
</feature>
<feature type="compositionally biased region" description="Basic residues" evidence="1">
    <location>
        <begin position="177"/>
        <end position="188"/>
    </location>
</feature>
<comment type="caution">
    <text evidence="2">The sequence shown here is derived from an EMBL/GenBank/DDBJ whole genome shotgun (WGS) entry which is preliminary data.</text>
</comment>
<proteinExistence type="predicted"/>
<feature type="compositionally biased region" description="Low complexity" evidence="1">
    <location>
        <begin position="63"/>
        <end position="75"/>
    </location>
</feature>
<gene>
    <name evidence="2" type="ORF">B0A54_10746</name>
</gene>
<evidence type="ECO:0000313" key="2">
    <source>
        <dbReference type="EMBL" id="TKA38455.1"/>
    </source>
</evidence>
<feature type="compositionally biased region" description="Basic and acidic residues" evidence="1">
    <location>
        <begin position="1"/>
        <end position="13"/>
    </location>
</feature>
<feature type="region of interest" description="Disordered" evidence="1">
    <location>
        <begin position="630"/>
        <end position="691"/>
    </location>
</feature>
<dbReference type="AlphaFoldDB" id="A0A4U0UTS8"/>
<dbReference type="EMBL" id="NAJP01000045">
    <property type="protein sequence ID" value="TKA38455.1"/>
    <property type="molecule type" value="Genomic_DNA"/>
</dbReference>
<feature type="region of interest" description="Disordered" evidence="1">
    <location>
        <begin position="561"/>
        <end position="596"/>
    </location>
</feature>
<protein>
    <submittedName>
        <fullName evidence="2">Uncharacterized protein</fullName>
    </submittedName>
</protein>
<feature type="region of interest" description="Disordered" evidence="1">
    <location>
        <begin position="56"/>
        <end position="271"/>
    </location>
</feature>
<evidence type="ECO:0000256" key="1">
    <source>
        <dbReference type="SAM" id="MobiDB-lite"/>
    </source>
</evidence>
<accession>A0A4U0UTS8</accession>
<feature type="compositionally biased region" description="Polar residues" evidence="1">
    <location>
        <begin position="256"/>
        <end position="267"/>
    </location>
</feature>
<dbReference type="OrthoDB" id="4161595at2759"/>
<feature type="compositionally biased region" description="Basic residues" evidence="1">
    <location>
        <begin position="77"/>
        <end position="86"/>
    </location>
</feature>
<organism evidence="2 3">
    <name type="scientific">Friedmanniomyces endolithicus</name>
    <dbReference type="NCBI Taxonomy" id="329885"/>
    <lineage>
        <taxon>Eukaryota</taxon>
        <taxon>Fungi</taxon>
        <taxon>Dikarya</taxon>
        <taxon>Ascomycota</taxon>
        <taxon>Pezizomycotina</taxon>
        <taxon>Dothideomycetes</taxon>
        <taxon>Dothideomycetidae</taxon>
        <taxon>Mycosphaerellales</taxon>
        <taxon>Teratosphaeriaceae</taxon>
        <taxon>Friedmanniomyces</taxon>
    </lineage>
</organism>
<feature type="region of interest" description="Disordered" evidence="1">
    <location>
        <begin position="1"/>
        <end position="37"/>
    </location>
</feature>
<dbReference type="Proteomes" id="UP000310066">
    <property type="component" value="Unassembled WGS sequence"/>
</dbReference>
<feature type="compositionally biased region" description="Acidic residues" evidence="1">
    <location>
        <begin position="563"/>
        <end position="581"/>
    </location>
</feature>
<evidence type="ECO:0000313" key="3">
    <source>
        <dbReference type="Proteomes" id="UP000310066"/>
    </source>
</evidence>
<sequence length="691" mass="76573">MSTSTEHTREHTTESASNTTSMKRTTSILPDTDGLTREQFRKHQAASFLDYYITEDNQREAPEAPAISTTAAPTSRPKFKLKHTRTAKSEQKATPAKEMRSTKKPEVTQSIEKDDTTSRRSNRIKKRPAAEEAEEEFESPLVKKAKTSAMPDKGKGKVRARSTPPPRQRPSGLTSMLRKKGVYPKHHTPSSQLAAVHSPPPFIKSENEATDAEISGAEGGPNGDKAEISKNSSRKRKSGGKKPQSDPAIPADFVGTASNQGSSTERPSNAVLDEPWNCGHRSCNSGFTWLPRDGKGLGKGVEGYARKNVSQFFGRNKRETGFIDDDVWHVYCRKCYQRLRYREMRLDTGRFGWQMSNVKWQIQRLKLWRPDALFKVQITKKMQAKADEWHQVLRTHKGDKEAAQEEFDTHRAWGVQALKTNKKGGETKITAEQAFPATLADHVKQYWCGDDLDYDSIDIVIQEMQTMFDLEVIKGQMPPIEFLIHEVTEDETINDPKTNYARWLAQCDKEEYTTPDASDDEGGDEDIKAEQSDGSEIQVAGTEDDGDADITRDALIDAVADAGEGDDEDDVNDDTEVSGDDVDMKQEVAEPEGSDSELEILETAGPARAFTPFVQPPAKKPFKLTAANVGNKRPLSSMDGAAESSGRAVKQPKWTATGVGNGRPLSSTHGAVKVSSRVVETSETPKKPKTE</sequence>
<dbReference type="STRING" id="329885.A0A4U0UTS8"/>
<feature type="region of interest" description="Disordered" evidence="1">
    <location>
        <begin position="512"/>
        <end position="549"/>
    </location>
</feature>
<feature type="compositionally biased region" description="Polar residues" evidence="1">
    <location>
        <begin position="16"/>
        <end position="29"/>
    </location>
</feature>
<reference evidence="2 3" key="1">
    <citation type="submission" date="2017-03" db="EMBL/GenBank/DDBJ databases">
        <title>Genomes of endolithic fungi from Antarctica.</title>
        <authorList>
            <person name="Coleine C."/>
            <person name="Masonjones S."/>
            <person name="Stajich J.E."/>
        </authorList>
    </citation>
    <scope>NUCLEOTIDE SEQUENCE [LARGE SCALE GENOMIC DNA]</scope>
    <source>
        <strain evidence="2 3">CCFEE 5311</strain>
    </source>
</reference>